<dbReference type="VEuPathDB" id="FungiDB:H310_12307"/>
<dbReference type="AlphaFoldDB" id="A0A024TJE0"/>
<proteinExistence type="predicted"/>
<gene>
    <name evidence="1" type="ORF">H310_12307</name>
</gene>
<evidence type="ECO:0000313" key="1">
    <source>
        <dbReference type="EMBL" id="ETV93731.1"/>
    </source>
</evidence>
<protein>
    <submittedName>
        <fullName evidence="1">Uncharacterized protein</fullName>
    </submittedName>
</protein>
<dbReference type="RefSeq" id="XP_008877540.1">
    <property type="nucleotide sequence ID" value="XM_008879318.1"/>
</dbReference>
<dbReference type="EMBL" id="KI913989">
    <property type="protein sequence ID" value="ETV93731.1"/>
    <property type="molecule type" value="Genomic_DNA"/>
</dbReference>
<organism evidence="1">
    <name type="scientific">Aphanomyces invadans</name>
    <dbReference type="NCBI Taxonomy" id="157072"/>
    <lineage>
        <taxon>Eukaryota</taxon>
        <taxon>Sar</taxon>
        <taxon>Stramenopiles</taxon>
        <taxon>Oomycota</taxon>
        <taxon>Saprolegniomycetes</taxon>
        <taxon>Saprolegniales</taxon>
        <taxon>Verrucalvaceae</taxon>
        <taxon>Aphanomyces</taxon>
    </lineage>
</organism>
<name>A0A024TJE0_9STRA</name>
<sequence length="202" mass="22119">MPPRCRTNVSPQKKPRRRYNQALKRAMVTVLRSASTRDLQAATGIPKSNLARWAQQSGKLQSFDGSGKRFNLDGAGRPEEIPDTAALKAFMVMLREAKRAEQYQWLPIPSQAPPKVLRSSRIFASEAVAFQDNSGRPMLSKNELGWILESGPFDNFDPHVSKEGMKIASEEAGCVVAAIPPNATSTVPSGCRDYGPAETSFA</sequence>
<accession>A0A024TJE0</accession>
<reference evidence="1" key="1">
    <citation type="submission" date="2013-12" db="EMBL/GenBank/DDBJ databases">
        <title>The Genome Sequence of Aphanomyces invadans NJM9701.</title>
        <authorList>
            <consortium name="The Broad Institute Genomics Platform"/>
            <person name="Russ C."/>
            <person name="Tyler B."/>
            <person name="van West P."/>
            <person name="Dieguez-Uribeondo J."/>
            <person name="Young S.K."/>
            <person name="Zeng Q."/>
            <person name="Gargeya S."/>
            <person name="Fitzgerald M."/>
            <person name="Abouelleil A."/>
            <person name="Alvarado L."/>
            <person name="Chapman S.B."/>
            <person name="Gainer-Dewar J."/>
            <person name="Goldberg J."/>
            <person name="Griggs A."/>
            <person name="Gujja S."/>
            <person name="Hansen M."/>
            <person name="Howarth C."/>
            <person name="Imamovic A."/>
            <person name="Ireland A."/>
            <person name="Larimer J."/>
            <person name="McCowan C."/>
            <person name="Murphy C."/>
            <person name="Pearson M."/>
            <person name="Poon T.W."/>
            <person name="Priest M."/>
            <person name="Roberts A."/>
            <person name="Saif S."/>
            <person name="Shea T."/>
            <person name="Sykes S."/>
            <person name="Wortman J."/>
            <person name="Nusbaum C."/>
            <person name="Birren B."/>
        </authorList>
    </citation>
    <scope>NUCLEOTIDE SEQUENCE [LARGE SCALE GENOMIC DNA]</scope>
    <source>
        <strain evidence="1">NJM9701</strain>
    </source>
</reference>
<dbReference type="GeneID" id="20089357"/>